<dbReference type="AlphaFoldDB" id="A0A226ENB5"/>
<keyword evidence="3" id="KW-1185">Reference proteome</keyword>
<protein>
    <recommendedName>
        <fullName evidence="4">CUB domain-containing protein</fullName>
    </recommendedName>
</protein>
<evidence type="ECO:0008006" key="4">
    <source>
        <dbReference type="Google" id="ProtNLM"/>
    </source>
</evidence>
<feature type="compositionally biased region" description="Low complexity" evidence="1">
    <location>
        <begin position="38"/>
        <end position="51"/>
    </location>
</feature>
<feature type="region of interest" description="Disordered" evidence="1">
    <location>
        <begin position="93"/>
        <end position="126"/>
    </location>
</feature>
<feature type="region of interest" description="Disordered" evidence="1">
    <location>
        <begin position="38"/>
        <end position="57"/>
    </location>
</feature>
<evidence type="ECO:0000313" key="3">
    <source>
        <dbReference type="Proteomes" id="UP000198287"/>
    </source>
</evidence>
<reference evidence="2 3" key="1">
    <citation type="submission" date="2015-12" db="EMBL/GenBank/DDBJ databases">
        <title>The genome of Folsomia candida.</title>
        <authorList>
            <person name="Faddeeva A."/>
            <person name="Derks M.F."/>
            <person name="Anvar Y."/>
            <person name="Smit S."/>
            <person name="Van Straalen N."/>
            <person name="Roelofs D."/>
        </authorList>
    </citation>
    <scope>NUCLEOTIDE SEQUENCE [LARGE SCALE GENOMIC DNA]</scope>
    <source>
        <strain evidence="2 3">VU population</strain>
        <tissue evidence="2">Whole body</tissue>
    </source>
</reference>
<comment type="caution">
    <text evidence="2">The sequence shown here is derived from an EMBL/GenBank/DDBJ whole genome shotgun (WGS) entry which is preliminary data.</text>
</comment>
<dbReference type="EMBL" id="LNIX01000003">
    <property type="protein sequence ID" value="OXA58627.1"/>
    <property type="molecule type" value="Genomic_DNA"/>
</dbReference>
<evidence type="ECO:0000313" key="2">
    <source>
        <dbReference type="EMBL" id="OXA58627.1"/>
    </source>
</evidence>
<dbReference type="InterPro" id="IPR035914">
    <property type="entry name" value="Sperma_CUB_dom_sf"/>
</dbReference>
<evidence type="ECO:0000256" key="1">
    <source>
        <dbReference type="SAM" id="MobiDB-lite"/>
    </source>
</evidence>
<gene>
    <name evidence="2" type="ORF">Fcan01_06544</name>
</gene>
<accession>A0A226ENB5</accession>
<dbReference type="SUPFAM" id="SSF49854">
    <property type="entry name" value="Spermadhesin, CUB domain"/>
    <property type="match status" value="1"/>
</dbReference>
<organism evidence="2 3">
    <name type="scientific">Folsomia candida</name>
    <name type="common">Springtail</name>
    <dbReference type="NCBI Taxonomy" id="158441"/>
    <lineage>
        <taxon>Eukaryota</taxon>
        <taxon>Metazoa</taxon>
        <taxon>Ecdysozoa</taxon>
        <taxon>Arthropoda</taxon>
        <taxon>Hexapoda</taxon>
        <taxon>Collembola</taxon>
        <taxon>Entomobryomorpha</taxon>
        <taxon>Isotomoidea</taxon>
        <taxon>Isotomidae</taxon>
        <taxon>Proisotominae</taxon>
        <taxon>Folsomia</taxon>
    </lineage>
</organism>
<proteinExistence type="predicted"/>
<dbReference type="PROSITE" id="PS51257">
    <property type="entry name" value="PROKAR_LIPOPROTEIN"/>
    <property type="match status" value="1"/>
</dbReference>
<dbReference type="Proteomes" id="UP000198287">
    <property type="component" value="Unassembled WGS sequence"/>
</dbReference>
<name>A0A226ENB5_FOLCA</name>
<feature type="compositionally biased region" description="Polar residues" evidence="1">
    <location>
        <begin position="100"/>
        <end position="118"/>
    </location>
</feature>
<sequence length="475" mass="53991">MPRRHHFHISCRATTSIVIIFCSFILSCQFASAQQPRQSQQRQKSQPRLLQNPGSSSSWDVYNANNDFLLRDPIIDDFSSQLPITIVKSTSISSSSSKTNGAEIQTKSNLPSPTSNGTPLRKNSDDVNQMLGTLEDDLIQMINEENVKLEKFINHKIQSFEEKLKVYENSTLLGDKQFADLYVRLETLSEVQENNSMQTLRRSDSTEFLPHGFKDDEDDQTQLAMEFANWLNSFIQEYDTYKIFTPIANSIQAFRNSKKRSFQLENRMQRRSSESECGGIVLGDAGEIAFSPPEDDEFYPSRCIWTLRVTSHQQIAFNLIEDNFPSGGRDTYLAIHTLTSIPKLYFGFFSFKDAGNPGIKGPVVLRHNDKSDTIVDGPVVFITLVSSMDKIAPSFKLKFESIGLKIPIDSVSPVKYNHFHYTDLDGVIDYPKTSWSWLFGTGKWYRGPEIATFTISPQQKEKINSINIFVDDISI</sequence>
<feature type="non-terminal residue" evidence="2">
    <location>
        <position position="475"/>
    </location>
</feature>